<sequence>MPTIIDFLPSKENKNLAALHYVTRAISAFSSFVYA</sequence>
<evidence type="ECO:0000313" key="2">
    <source>
        <dbReference type="Proteomes" id="UP001152888"/>
    </source>
</evidence>
<dbReference type="Proteomes" id="UP001152888">
    <property type="component" value="Unassembled WGS sequence"/>
</dbReference>
<dbReference type="EMBL" id="CAKOFQ010006961">
    <property type="protein sequence ID" value="CAH1984714.1"/>
    <property type="molecule type" value="Genomic_DNA"/>
</dbReference>
<accession>A0A9P0KZ36</accession>
<name>A0A9P0KZ36_ACAOB</name>
<reference evidence="1" key="1">
    <citation type="submission" date="2022-03" db="EMBL/GenBank/DDBJ databases">
        <authorList>
            <person name="Sayadi A."/>
        </authorList>
    </citation>
    <scope>NUCLEOTIDE SEQUENCE</scope>
</reference>
<organism evidence="1 2">
    <name type="scientific">Acanthoscelides obtectus</name>
    <name type="common">Bean weevil</name>
    <name type="synonym">Bruchus obtectus</name>
    <dbReference type="NCBI Taxonomy" id="200917"/>
    <lineage>
        <taxon>Eukaryota</taxon>
        <taxon>Metazoa</taxon>
        <taxon>Ecdysozoa</taxon>
        <taxon>Arthropoda</taxon>
        <taxon>Hexapoda</taxon>
        <taxon>Insecta</taxon>
        <taxon>Pterygota</taxon>
        <taxon>Neoptera</taxon>
        <taxon>Endopterygota</taxon>
        <taxon>Coleoptera</taxon>
        <taxon>Polyphaga</taxon>
        <taxon>Cucujiformia</taxon>
        <taxon>Chrysomeloidea</taxon>
        <taxon>Chrysomelidae</taxon>
        <taxon>Bruchinae</taxon>
        <taxon>Bruchini</taxon>
        <taxon>Acanthoscelides</taxon>
    </lineage>
</organism>
<evidence type="ECO:0000313" key="1">
    <source>
        <dbReference type="EMBL" id="CAH1984714.1"/>
    </source>
</evidence>
<gene>
    <name evidence="1" type="ORF">ACAOBT_LOCUS16266</name>
</gene>
<protein>
    <submittedName>
        <fullName evidence="1">Uncharacterized protein</fullName>
    </submittedName>
</protein>
<dbReference type="AlphaFoldDB" id="A0A9P0KZ36"/>
<proteinExistence type="predicted"/>
<keyword evidence="2" id="KW-1185">Reference proteome</keyword>
<comment type="caution">
    <text evidence="1">The sequence shown here is derived from an EMBL/GenBank/DDBJ whole genome shotgun (WGS) entry which is preliminary data.</text>
</comment>